<reference evidence="2 3" key="1">
    <citation type="submission" date="2017-09" db="EMBL/GenBank/DDBJ databases">
        <authorList>
            <consortium name="International Durum Wheat Genome Sequencing Consortium (IDWGSC)"/>
            <person name="Milanesi L."/>
        </authorList>
    </citation>
    <scope>NUCLEOTIDE SEQUENCE [LARGE SCALE GENOMIC DNA]</scope>
    <source>
        <strain evidence="3">cv. Svevo</strain>
    </source>
</reference>
<feature type="compositionally biased region" description="Gly residues" evidence="1">
    <location>
        <begin position="191"/>
        <end position="207"/>
    </location>
</feature>
<feature type="compositionally biased region" description="Basic and acidic residues" evidence="1">
    <location>
        <begin position="38"/>
        <end position="55"/>
    </location>
</feature>
<proteinExistence type="predicted"/>
<evidence type="ECO:0000313" key="2">
    <source>
        <dbReference type="EMBL" id="VAI18652.1"/>
    </source>
</evidence>
<feature type="region of interest" description="Disordered" evidence="1">
    <location>
        <begin position="116"/>
        <end position="136"/>
    </location>
</feature>
<feature type="compositionally biased region" description="Basic residues" evidence="1">
    <location>
        <begin position="70"/>
        <end position="80"/>
    </location>
</feature>
<dbReference type="AlphaFoldDB" id="A0A9R0TSI2"/>
<dbReference type="EMBL" id="LT934119">
    <property type="protein sequence ID" value="VAI18652.1"/>
    <property type="molecule type" value="Genomic_DNA"/>
</dbReference>
<dbReference type="Gramene" id="TRITD5Av1G154540.1">
    <property type="protein sequence ID" value="TRITD5Av1G154540.1"/>
    <property type="gene ID" value="TRITD5Av1G154540"/>
</dbReference>
<dbReference type="Proteomes" id="UP000324705">
    <property type="component" value="Chromosome 5A"/>
</dbReference>
<feature type="compositionally biased region" description="Basic and acidic residues" evidence="1">
    <location>
        <begin position="94"/>
        <end position="103"/>
    </location>
</feature>
<name>A0A9R0TSI2_TRITD</name>
<feature type="compositionally biased region" description="Basic and acidic residues" evidence="1">
    <location>
        <begin position="1"/>
        <end position="24"/>
    </location>
</feature>
<dbReference type="OMA" id="HQEWARE"/>
<protein>
    <submittedName>
        <fullName evidence="2">Uncharacterized protein</fullName>
    </submittedName>
</protein>
<evidence type="ECO:0000256" key="1">
    <source>
        <dbReference type="SAM" id="MobiDB-lite"/>
    </source>
</evidence>
<keyword evidence="3" id="KW-1185">Reference proteome</keyword>
<sequence>MTACERMNEAAVQRHREWAREVRIRSRKASSGRIQGENGRDGRLGRRREHRDLTRRGSSTQEAAGDGAGHRARQGRRSRREHAGELDDEGPWSRAREEEKEAARGIGMAMAPWGKCRGRAQHDSSTAAAAGSQRGDPWIGTRGAALLSPCLSLTAQAQEGGRDRWGREVSGAGAECVRRCGREENGEMGIGPRRGLGLGGEELGLGGRPREGKWPEACRLDGPRWNPVQLGSLYSLLLAK</sequence>
<evidence type="ECO:0000313" key="3">
    <source>
        <dbReference type="Proteomes" id="UP000324705"/>
    </source>
</evidence>
<feature type="region of interest" description="Disordered" evidence="1">
    <location>
        <begin position="1"/>
        <end position="103"/>
    </location>
</feature>
<accession>A0A9R0TSI2</accession>
<feature type="region of interest" description="Disordered" evidence="1">
    <location>
        <begin position="191"/>
        <end position="212"/>
    </location>
</feature>
<gene>
    <name evidence="2" type="ORF">TRITD_5Av1G154540</name>
</gene>
<organism evidence="2 3">
    <name type="scientific">Triticum turgidum subsp. durum</name>
    <name type="common">Durum wheat</name>
    <name type="synonym">Triticum durum</name>
    <dbReference type="NCBI Taxonomy" id="4567"/>
    <lineage>
        <taxon>Eukaryota</taxon>
        <taxon>Viridiplantae</taxon>
        <taxon>Streptophyta</taxon>
        <taxon>Embryophyta</taxon>
        <taxon>Tracheophyta</taxon>
        <taxon>Spermatophyta</taxon>
        <taxon>Magnoliopsida</taxon>
        <taxon>Liliopsida</taxon>
        <taxon>Poales</taxon>
        <taxon>Poaceae</taxon>
        <taxon>BOP clade</taxon>
        <taxon>Pooideae</taxon>
        <taxon>Triticodae</taxon>
        <taxon>Triticeae</taxon>
        <taxon>Triticinae</taxon>
        <taxon>Triticum</taxon>
    </lineage>
</organism>